<proteinExistence type="predicted"/>
<organism evidence="1 2">
    <name type="scientific">Pleurodeles waltl</name>
    <name type="common">Iberian ribbed newt</name>
    <dbReference type="NCBI Taxonomy" id="8319"/>
    <lineage>
        <taxon>Eukaryota</taxon>
        <taxon>Metazoa</taxon>
        <taxon>Chordata</taxon>
        <taxon>Craniata</taxon>
        <taxon>Vertebrata</taxon>
        <taxon>Euteleostomi</taxon>
        <taxon>Amphibia</taxon>
        <taxon>Batrachia</taxon>
        <taxon>Caudata</taxon>
        <taxon>Salamandroidea</taxon>
        <taxon>Salamandridae</taxon>
        <taxon>Pleurodelinae</taxon>
        <taxon>Pleurodeles</taxon>
    </lineage>
</organism>
<dbReference type="EMBL" id="JANPWB010000011">
    <property type="protein sequence ID" value="KAJ1127126.1"/>
    <property type="molecule type" value="Genomic_DNA"/>
</dbReference>
<evidence type="ECO:0000313" key="1">
    <source>
        <dbReference type="EMBL" id="KAJ1127126.1"/>
    </source>
</evidence>
<comment type="caution">
    <text evidence="1">The sequence shown here is derived from an EMBL/GenBank/DDBJ whole genome shotgun (WGS) entry which is preliminary data.</text>
</comment>
<name>A0AAV7PG00_PLEWA</name>
<protein>
    <submittedName>
        <fullName evidence="1">Uncharacterized protein</fullName>
    </submittedName>
</protein>
<keyword evidence="2" id="KW-1185">Reference proteome</keyword>
<dbReference type="SUPFAM" id="SSF50630">
    <property type="entry name" value="Acid proteases"/>
    <property type="match status" value="1"/>
</dbReference>
<dbReference type="AlphaFoldDB" id="A0AAV7PG00"/>
<evidence type="ECO:0000313" key="2">
    <source>
        <dbReference type="Proteomes" id="UP001066276"/>
    </source>
</evidence>
<dbReference type="Gene3D" id="2.40.70.10">
    <property type="entry name" value="Acid Proteases"/>
    <property type="match status" value="1"/>
</dbReference>
<dbReference type="InterPro" id="IPR021109">
    <property type="entry name" value="Peptidase_aspartic_dom_sf"/>
</dbReference>
<accession>A0AAV7PG00</accession>
<sequence>MHAYCERLLKAFKEYRGKEAIEPKDMLHFVFRFVDGLRPEIYQMIKSHLICWQAKPIDELVQYAKYCSDEIELKQKKLKEKAMVMQIKAAQTGVQGTFVQQMPQQQGNVMFQPQMRGRGLESNMNRGPDLNTVVVQNDVQGMKKLLLCHICRAVGHWKWECTMILQEGVVHQGRTVQVAGVVNQYLTNPITDLVQVEIGNFQGLNKFVVCDSSPVSLLGRDLLCKTRCLITCSTDGIEIQKSDDEEDPAPENECETTNEDYPLIEFFPMFTVRELHSNLQGTVQENVWDLTGKEVGLIKGVERIKVTIKPNAVFPHLPQYNMPQDILMKVAQIIADFVKQ</sequence>
<gene>
    <name evidence="1" type="ORF">NDU88_005529</name>
</gene>
<reference evidence="1" key="1">
    <citation type="journal article" date="2022" name="bioRxiv">
        <title>Sequencing and chromosome-scale assembly of the giantPleurodeles waltlgenome.</title>
        <authorList>
            <person name="Brown T."/>
            <person name="Elewa A."/>
            <person name="Iarovenko S."/>
            <person name="Subramanian E."/>
            <person name="Araus A.J."/>
            <person name="Petzold A."/>
            <person name="Susuki M."/>
            <person name="Suzuki K.-i.T."/>
            <person name="Hayashi T."/>
            <person name="Toyoda A."/>
            <person name="Oliveira C."/>
            <person name="Osipova E."/>
            <person name="Leigh N.D."/>
            <person name="Simon A."/>
            <person name="Yun M.H."/>
        </authorList>
    </citation>
    <scope>NUCLEOTIDE SEQUENCE</scope>
    <source>
        <strain evidence="1">20211129_DDA</strain>
        <tissue evidence="1">Liver</tissue>
    </source>
</reference>
<dbReference type="Proteomes" id="UP001066276">
    <property type="component" value="Chromosome 7"/>
</dbReference>